<dbReference type="EMBL" id="DAEPXK010000104">
    <property type="protein sequence ID" value="HBH1544583.1"/>
    <property type="molecule type" value="Genomic_DNA"/>
</dbReference>
<dbReference type="Proteomes" id="UP000878956">
    <property type="component" value="Unassembled WGS sequence"/>
</dbReference>
<comment type="caution">
    <text evidence="1">The sequence shown here is derived from an EMBL/GenBank/DDBJ whole genome shotgun (WGS) entry which is preliminary data.</text>
</comment>
<name>A0AAN5VQF7_CLODI</name>
<evidence type="ECO:0000313" key="2">
    <source>
        <dbReference type="Proteomes" id="UP000878956"/>
    </source>
</evidence>
<accession>A0AAN5VQF7</accession>
<protein>
    <submittedName>
        <fullName evidence="1">Uncharacterized protein</fullName>
    </submittedName>
</protein>
<dbReference type="AlphaFoldDB" id="A0AAN5VQF7"/>
<proteinExistence type="predicted"/>
<organism evidence="1 2">
    <name type="scientific">Clostridioides difficile</name>
    <name type="common">Peptoclostridium difficile</name>
    <dbReference type="NCBI Taxonomy" id="1496"/>
    <lineage>
        <taxon>Bacteria</taxon>
        <taxon>Bacillati</taxon>
        <taxon>Bacillota</taxon>
        <taxon>Clostridia</taxon>
        <taxon>Peptostreptococcales</taxon>
        <taxon>Peptostreptococcaceae</taxon>
        <taxon>Clostridioides</taxon>
    </lineage>
</organism>
<sequence length="81" mass="9859">MEKEKIDKQEVINKKLKKVIEEIIIQEEDYFADKFDGRDFKEIKKHKNQVSQIVLTNELLVEYLRAFIVDGIDMYYYLKKK</sequence>
<reference evidence="1" key="1">
    <citation type="journal article" date="2018" name="Genome Biol.">
        <title>SKESA: strategic k-mer extension for scrupulous assemblies.</title>
        <authorList>
            <person name="Souvorov A."/>
            <person name="Agarwala R."/>
            <person name="Lipman D.J."/>
        </authorList>
    </citation>
    <scope>NUCLEOTIDE SEQUENCE</scope>
    <source>
        <strain evidence="1">HN1000</strain>
    </source>
</reference>
<reference evidence="1" key="2">
    <citation type="submission" date="2021-06" db="EMBL/GenBank/DDBJ databases">
        <authorList>
            <consortium name="NCBI Pathogen Detection Project"/>
        </authorList>
    </citation>
    <scope>NUCLEOTIDE SEQUENCE</scope>
    <source>
        <strain evidence="1">HN1000</strain>
    </source>
</reference>
<evidence type="ECO:0000313" key="1">
    <source>
        <dbReference type="EMBL" id="HBH1544583.1"/>
    </source>
</evidence>
<gene>
    <name evidence="1" type="ORF">KRM00_004139</name>
</gene>
<dbReference type="RefSeq" id="WP_009899124.1">
    <property type="nucleotide sequence ID" value="NZ_FUQT01000003.1"/>
</dbReference>